<evidence type="ECO:0000256" key="1">
    <source>
        <dbReference type="SAM" id="MobiDB-lite"/>
    </source>
</evidence>
<protein>
    <recommendedName>
        <fullName evidence="4">Polynucleotide adenyltransferase</fullName>
    </recommendedName>
</protein>
<comment type="caution">
    <text evidence="2">The sequence shown here is derived from an EMBL/GenBank/DDBJ whole genome shotgun (WGS) entry which is preliminary data.</text>
</comment>
<reference evidence="2" key="1">
    <citation type="journal article" date="2014" name="Int. J. Syst. Evol. Microbiol.">
        <title>Complete genome sequence of Corynebacterium casei LMG S-19264T (=DSM 44701T), isolated from a smear-ripened cheese.</title>
        <authorList>
            <consortium name="US DOE Joint Genome Institute (JGI-PGF)"/>
            <person name="Walter F."/>
            <person name="Albersmeier A."/>
            <person name="Kalinowski J."/>
            <person name="Ruckert C."/>
        </authorList>
    </citation>
    <scope>NUCLEOTIDE SEQUENCE</scope>
    <source>
        <strain evidence="2">JCM 4646</strain>
    </source>
</reference>
<evidence type="ECO:0000313" key="3">
    <source>
        <dbReference type="Proteomes" id="UP000617734"/>
    </source>
</evidence>
<dbReference type="AlphaFoldDB" id="A0A919FWV4"/>
<dbReference type="EMBL" id="BNBO01000020">
    <property type="protein sequence ID" value="GHH73473.1"/>
    <property type="molecule type" value="Genomic_DNA"/>
</dbReference>
<feature type="compositionally biased region" description="Gly residues" evidence="1">
    <location>
        <begin position="1"/>
        <end position="12"/>
    </location>
</feature>
<dbReference type="SUPFAM" id="SSF55144">
    <property type="entry name" value="LigT-like"/>
    <property type="match status" value="1"/>
</dbReference>
<organism evidence="2 3">
    <name type="scientific">Kitasatospora indigofera</name>
    <dbReference type="NCBI Taxonomy" id="67307"/>
    <lineage>
        <taxon>Bacteria</taxon>
        <taxon>Bacillati</taxon>
        <taxon>Actinomycetota</taxon>
        <taxon>Actinomycetes</taxon>
        <taxon>Kitasatosporales</taxon>
        <taxon>Streptomycetaceae</taxon>
        <taxon>Kitasatospora</taxon>
    </lineage>
</organism>
<feature type="region of interest" description="Disordered" evidence="1">
    <location>
        <begin position="226"/>
        <end position="247"/>
    </location>
</feature>
<reference evidence="2" key="2">
    <citation type="submission" date="2020-09" db="EMBL/GenBank/DDBJ databases">
        <authorList>
            <person name="Sun Q."/>
            <person name="Ohkuma M."/>
        </authorList>
    </citation>
    <scope>NUCLEOTIDE SEQUENCE</scope>
    <source>
        <strain evidence="2">JCM 4646</strain>
    </source>
</reference>
<dbReference type="Pfam" id="PF13563">
    <property type="entry name" value="2_5_RNA_ligase2"/>
    <property type="match status" value="1"/>
</dbReference>
<dbReference type="Gene3D" id="3.90.1140.10">
    <property type="entry name" value="Cyclic phosphodiesterase"/>
    <property type="match status" value="1"/>
</dbReference>
<feature type="compositionally biased region" description="Basic residues" evidence="1">
    <location>
        <begin position="13"/>
        <end position="25"/>
    </location>
</feature>
<dbReference type="PANTHER" id="PTHR37474:SF1">
    <property type="entry name" value="2'-5' RNA LIGASE FAMILY PROTEIN"/>
    <property type="match status" value="1"/>
</dbReference>
<dbReference type="InterPro" id="IPR009097">
    <property type="entry name" value="Cyclic_Pdiesterase"/>
</dbReference>
<proteinExistence type="predicted"/>
<sequence>MTGPGAGPPGGGRHPRFRAARRSRRGPSAADHGGVEPWPSPDEAGAAVVPGVLDLAPTPRTALAWIPPPELWPAVQDIRWEHDPQVRRWPPHVNLLFGFVAEPEFRRAAPLLAEVAARTPGFTVRLQGVHSFRHRRYATVWLDPAAAGRRPWDALHEALVERFPRCAGRGPGFTPHLSLGRTGDPRGLAAECEARLGGRPARVAELTLLSRRDTGPMLARATVTLGTGEFRPAPEADGRTAPGPDGS</sequence>
<dbReference type="PANTHER" id="PTHR37474">
    <property type="entry name" value="RNA LIGASE/CYCLIC NUCLEOTIDE PHOSPHODIESTERASE"/>
    <property type="match status" value="1"/>
</dbReference>
<keyword evidence="3" id="KW-1185">Reference proteome</keyword>
<dbReference type="Proteomes" id="UP000617734">
    <property type="component" value="Unassembled WGS sequence"/>
</dbReference>
<name>A0A919FWV4_9ACTN</name>
<feature type="region of interest" description="Disordered" evidence="1">
    <location>
        <begin position="1"/>
        <end position="43"/>
    </location>
</feature>
<evidence type="ECO:0000313" key="2">
    <source>
        <dbReference type="EMBL" id="GHH73473.1"/>
    </source>
</evidence>
<evidence type="ECO:0008006" key="4">
    <source>
        <dbReference type="Google" id="ProtNLM"/>
    </source>
</evidence>
<accession>A0A919FWV4</accession>
<gene>
    <name evidence="2" type="ORF">GCM10018781_37950</name>
</gene>